<dbReference type="Pfam" id="PF13365">
    <property type="entry name" value="Trypsin_2"/>
    <property type="match status" value="1"/>
</dbReference>
<dbReference type="SUPFAM" id="SSF50494">
    <property type="entry name" value="Trypsin-like serine proteases"/>
    <property type="match status" value="1"/>
</dbReference>
<geneLocation type="plasmid" evidence="1 2">
    <name>p6_010062</name>
</geneLocation>
<gene>
    <name evidence="1" type="ORF">CDG68_00875</name>
</gene>
<evidence type="ECO:0000313" key="1">
    <source>
        <dbReference type="EMBL" id="AYO52335.1"/>
    </source>
</evidence>
<accession>A0A3G2SWY7</accession>
<dbReference type="Proteomes" id="UP000279962">
    <property type="component" value="Plasmid p6_010062"/>
</dbReference>
<dbReference type="GO" id="GO:0006508">
    <property type="term" value="P:proteolysis"/>
    <property type="evidence" value="ECO:0007669"/>
    <property type="project" value="UniProtKB-KW"/>
</dbReference>
<protein>
    <submittedName>
        <fullName evidence="1">Serine protease</fullName>
    </submittedName>
</protein>
<keyword evidence="1" id="KW-0645">Protease</keyword>
<evidence type="ECO:0000313" key="2">
    <source>
        <dbReference type="Proteomes" id="UP000279962"/>
    </source>
</evidence>
<sequence>MFKNLYEKIQRCCGYVTVFEGDEVISEGTCFSFTDTGEVITAAHVVTGRMPIKKEDYTHPQQRILIKFPELPLVEYAVSFCSFEINVPSFKEIIQLDIAVLRPKEEQPFKFPFLPASINSVNLGKRVFVAGYSDELNIPFSIEKIIDPESFGADKFIKAIREEGYLADMTGPIIKHGYIGNIRRIFADDNSQNIRIETDVFYIDNGMHSGASGGPIVNEEGVALGVLTQRAITPAHQSEDSILKVPSGSSIGISLQILKTVHEIIQRNNAT</sequence>
<keyword evidence="1" id="KW-0614">Plasmid</keyword>
<dbReference type="Gene3D" id="2.40.10.120">
    <property type="match status" value="1"/>
</dbReference>
<reference evidence="1 2" key="1">
    <citation type="submission" date="2018-10" db="EMBL/GenBank/DDBJ databases">
        <title>The complete genome of Acinetobacter wuhouensis strain WCHAW010062.</title>
        <authorList>
            <person name="Hu Y."/>
            <person name="Long H."/>
            <person name="Feng Y."/>
            <person name="Zong Z."/>
        </authorList>
    </citation>
    <scope>NUCLEOTIDE SEQUENCE [LARGE SCALE GENOMIC DNA]</scope>
    <source>
        <strain evidence="1 2">WCHAW010062</strain>
        <plasmid evidence="1 2">p6_010062</plasmid>
    </source>
</reference>
<dbReference type="InterPro" id="IPR009003">
    <property type="entry name" value="Peptidase_S1_PA"/>
</dbReference>
<proteinExistence type="predicted"/>
<dbReference type="EMBL" id="CP033126">
    <property type="protein sequence ID" value="AYO52335.1"/>
    <property type="molecule type" value="Genomic_DNA"/>
</dbReference>
<dbReference type="GO" id="GO:0008233">
    <property type="term" value="F:peptidase activity"/>
    <property type="evidence" value="ECO:0007669"/>
    <property type="project" value="UniProtKB-KW"/>
</dbReference>
<keyword evidence="1" id="KW-0378">Hydrolase</keyword>
<organism evidence="1 2">
    <name type="scientific">Acinetobacter wuhouensis</name>
    <dbReference type="NCBI Taxonomy" id="1879050"/>
    <lineage>
        <taxon>Bacteria</taxon>
        <taxon>Pseudomonadati</taxon>
        <taxon>Pseudomonadota</taxon>
        <taxon>Gammaproteobacteria</taxon>
        <taxon>Moraxellales</taxon>
        <taxon>Moraxellaceae</taxon>
        <taxon>Acinetobacter</taxon>
    </lineage>
</organism>
<dbReference type="RefSeq" id="WP_087554479.1">
    <property type="nucleotide sequence ID" value="NZ_CP033126.1"/>
</dbReference>
<name>A0A3G2SWY7_9GAMM</name>
<dbReference type="AlphaFoldDB" id="A0A3G2SWY7"/>